<dbReference type="SUPFAM" id="SSF81321">
    <property type="entry name" value="Family A G protein-coupled receptor-like"/>
    <property type="match status" value="1"/>
</dbReference>
<dbReference type="GO" id="GO:0005886">
    <property type="term" value="C:plasma membrane"/>
    <property type="evidence" value="ECO:0007669"/>
    <property type="project" value="UniProtKB-SubCell"/>
</dbReference>
<evidence type="ECO:0000256" key="3">
    <source>
        <dbReference type="ARBA" id="ARBA00022692"/>
    </source>
</evidence>
<keyword evidence="6 10" id="KW-0472">Membrane</keyword>
<dbReference type="EMBL" id="JAWDGP010001363">
    <property type="protein sequence ID" value="KAK3792591.1"/>
    <property type="molecule type" value="Genomic_DNA"/>
</dbReference>
<dbReference type="GO" id="GO:0004930">
    <property type="term" value="F:G protein-coupled receptor activity"/>
    <property type="evidence" value="ECO:0007669"/>
    <property type="project" value="UniProtKB-KW"/>
</dbReference>
<keyword evidence="4 10" id="KW-1133">Transmembrane helix</keyword>
<dbReference type="PANTHER" id="PTHR24228:SF74">
    <property type="entry name" value="G-PROTEIN COUPLED RECEPTORS FAMILY 1 PROFILE DOMAIN-CONTAINING PROTEIN"/>
    <property type="match status" value="1"/>
</dbReference>
<keyword evidence="13" id="KW-1185">Reference proteome</keyword>
<feature type="transmembrane region" description="Helical" evidence="10">
    <location>
        <begin position="212"/>
        <end position="237"/>
    </location>
</feature>
<feature type="compositionally biased region" description="Pro residues" evidence="9">
    <location>
        <begin position="458"/>
        <end position="473"/>
    </location>
</feature>
<dbReference type="Proteomes" id="UP001283361">
    <property type="component" value="Unassembled WGS sequence"/>
</dbReference>
<keyword evidence="8" id="KW-0807">Transducer</keyword>
<evidence type="ECO:0000256" key="2">
    <source>
        <dbReference type="ARBA" id="ARBA00022475"/>
    </source>
</evidence>
<feature type="domain" description="G-protein coupled receptors family 1 profile" evidence="11">
    <location>
        <begin position="51"/>
        <end position="374"/>
    </location>
</feature>
<dbReference type="Pfam" id="PF00001">
    <property type="entry name" value="7tm_1"/>
    <property type="match status" value="1"/>
</dbReference>
<evidence type="ECO:0000259" key="11">
    <source>
        <dbReference type="PROSITE" id="PS50262"/>
    </source>
</evidence>
<organism evidence="12 13">
    <name type="scientific">Elysia crispata</name>
    <name type="common">lettuce slug</name>
    <dbReference type="NCBI Taxonomy" id="231223"/>
    <lineage>
        <taxon>Eukaryota</taxon>
        <taxon>Metazoa</taxon>
        <taxon>Spiralia</taxon>
        <taxon>Lophotrochozoa</taxon>
        <taxon>Mollusca</taxon>
        <taxon>Gastropoda</taxon>
        <taxon>Heterobranchia</taxon>
        <taxon>Euthyneura</taxon>
        <taxon>Panpulmonata</taxon>
        <taxon>Sacoglossa</taxon>
        <taxon>Placobranchoidea</taxon>
        <taxon>Plakobranchidae</taxon>
        <taxon>Elysia</taxon>
    </lineage>
</organism>
<dbReference type="InterPro" id="IPR017452">
    <property type="entry name" value="GPCR_Rhodpsn_7TM"/>
</dbReference>
<evidence type="ECO:0000256" key="7">
    <source>
        <dbReference type="ARBA" id="ARBA00023170"/>
    </source>
</evidence>
<reference evidence="12" key="1">
    <citation type="journal article" date="2023" name="G3 (Bethesda)">
        <title>A reference genome for the long-term kleptoplast-retaining sea slug Elysia crispata morphotype clarki.</title>
        <authorList>
            <person name="Eastman K.E."/>
            <person name="Pendleton A.L."/>
            <person name="Shaikh M.A."/>
            <person name="Suttiyut T."/>
            <person name="Ogas R."/>
            <person name="Tomko P."/>
            <person name="Gavelis G."/>
            <person name="Widhalm J.R."/>
            <person name="Wisecaver J.H."/>
        </authorList>
    </citation>
    <scope>NUCLEOTIDE SEQUENCE</scope>
    <source>
        <strain evidence="12">ECLA1</strain>
    </source>
</reference>
<evidence type="ECO:0000313" key="12">
    <source>
        <dbReference type="EMBL" id="KAK3792591.1"/>
    </source>
</evidence>
<keyword evidence="5" id="KW-0297">G-protein coupled receptor</keyword>
<gene>
    <name evidence="12" type="ORF">RRG08_009949</name>
</gene>
<dbReference type="AlphaFoldDB" id="A0AAE1ASL9"/>
<keyword evidence="2" id="KW-1003">Cell membrane</keyword>
<dbReference type="InterPro" id="IPR000276">
    <property type="entry name" value="GPCR_Rhodpsn"/>
</dbReference>
<feature type="transmembrane region" description="Helical" evidence="10">
    <location>
        <begin position="168"/>
        <end position="192"/>
    </location>
</feature>
<sequence>MKVGYTLIDMDIVGYTSNKEEPTINSTHASPPSAVGEGVALIMVALVGGIGNLLTMGVTLACPTFRHMSSAFLFHHCLLDAIKSGLCVPFGLSLLMASHIPHCDVLGAGYILLMTVSAYNLLALVVNEEYQCSFVSQRFQHAKHHPPNMSPGHRGTAHDGEGGDGCCIAFGVVIIWFTTVLLHLGVAFLPGSSEYSPSVGNCIYRYGITKNYVIHVLWVILVTGAMVVAVSSFLHFFRTLRSGARSRKWTLLHKSLSSLSASYNNILPGNGNQEWQGRQVGSSFFAENMEAQMGEGEETLYEFDDLSTQKALQQAKRYLRRVYIMLAMVVSFVICWYPLFLLTLVDVHFRQAPSLYRRLMILAWVQPVTTPIFCALIYLDMARGERTARDVYSTALPMTMSYSGEALRLRQEPNPHAEGGRVDGDGERRMMGFQNHNFHHFSPHNHVARLSLQSMEPLPSPPPLPSPVRPPHPLQRCSAIMDSPTSLSSLQHQDSVDSNTRCETLTSSQCETIVNYSVDDQGGSHTLIM</sequence>
<evidence type="ECO:0000256" key="10">
    <source>
        <dbReference type="SAM" id="Phobius"/>
    </source>
</evidence>
<comment type="caution">
    <text evidence="12">The sequence shown here is derived from an EMBL/GenBank/DDBJ whole genome shotgun (WGS) entry which is preliminary data.</text>
</comment>
<feature type="transmembrane region" description="Helical" evidence="10">
    <location>
        <begin position="77"/>
        <end position="100"/>
    </location>
</feature>
<dbReference type="CDD" id="cd00637">
    <property type="entry name" value="7tm_classA_rhodopsin-like"/>
    <property type="match status" value="1"/>
</dbReference>
<dbReference type="PANTHER" id="PTHR24228">
    <property type="entry name" value="B2 BRADYKININ RECEPTOR/ANGIOTENSIN II RECEPTOR"/>
    <property type="match status" value="1"/>
</dbReference>
<accession>A0AAE1ASL9</accession>
<comment type="subcellular location">
    <subcellularLocation>
        <location evidence="1">Cell membrane</location>
        <topology evidence="1">Multi-pass membrane protein</topology>
    </subcellularLocation>
</comment>
<evidence type="ECO:0000256" key="1">
    <source>
        <dbReference type="ARBA" id="ARBA00004651"/>
    </source>
</evidence>
<feature type="transmembrane region" description="Helical" evidence="10">
    <location>
        <begin position="39"/>
        <end position="65"/>
    </location>
</feature>
<feature type="region of interest" description="Disordered" evidence="9">
    <location>
        <begin position="454"/>
        <end position="476"/>
    </location>
</feature>
<keyword evidence="3 10" id="KW-0812">Transmembrane</keyword>
<name>A0AAE1ASL9_9GAST</name>
<feature type="transmembrane region" description="Helical" evidence="10">
    <location>
        <begin position="359"/>
        <end position="379"/>
    </location>
</feature>
<keyword evidence="7" id="KW-0675">Receptor</keyword>
<dbReference type="Gene3D" id="1.20.1070.10">
    <property type="entry name" value="Rhodopsin 7-helix transmembrane proteins"/>
    <property type="match status" value="1"/>
</dbReference>
<evidence type="ECO:0000256" key="8">
    <source>
        <dbReference type="ARBA" id="ARBA00023224"/>
    </source>
</evidence>
<evidence type="ECO:0000256" key="5">
    <source>
        <dbReference type="ARBA" id="ARBA00023040"/>
    </source>
</evidence>
<dbReference type="PROSITE" id="PS50262">
    <property type="entry name" value="G_PROTEIN_RECEP_F1_2"/>
    <property type="match status" value="1"/>
</dbReference>
<evidence type="ECO:0000256" key="9">
    <source>
        <dbReference type="SAM" id="MobiDB-lite"/>
    </source>
</evidence>
<feature type="transmembrane region" description="Helical" evidence="10">
    <location>
        <begin position="106"/>
        <end position="126"/>
    </location>
</feature>
<proteinExistence type="predicted"/>
<evidence type="ECO:0000256" key="6">
    <source>
        <dbReference type="ARBA" id="ARBA00023136"/>
    </source>
</evidence>
<evidence type="ECO:0000256" key="4">
    <source>
        <dbReference type="ARBA" id="ARBA00022989"/>
    </source>
</evidence>
<feature type="transmembrane region" description="Helical" evidence="10">
    <location>
        <begin position="322"/>
        <end position="339"/>
    </location>
</feature>
<evidence type="ECO:0000313" key="13">
    <source>
        <dbReference type="Proteomes" id="UP001283361"/>
    </source>
</evidence>
<protein>
    <recommendedName>
        <fullName evidence="11">G-protein coupled receptors family 1 profile domain-containing protein</fullName>
    </recommendedName>
</protein>